<dbReference type="AlphaFoldDB" id="A0A1S4CNH8"/>
<comment type="subcellular location">
    <subcellularLocation>
        <location evidence="1">Mitochondrion</location>
    </subcellularLocation>
</comment>
<evidence type="ECO:0000256" key="1">
    <source>
        <dbReference type="ARBA" id="ARBA00004173"/>
    </source>
</evidence>
<keyword evidence="3" id="KW-0809">Transit peptide</keyword>
<keyword evidence="4" id="KW-0496">Mitochondrion</keyword>
<dbReference type="GO" id="GO:0065003">
    <property type="term" value="P:protein-containing complex assembly"/>
    <property type="evidence" value="ECO:0007669"/>
    <property type="project" value="InterPro"/>
</dbReference>
<evidence type="ECO:0000313" key="5">
    <source>
        <dbReference type="Proteomes" id="UP000790787"/>
    </source>
</evidence>
<dbReference type="PANTHER" id="PTHR13126">
    <property type="entry name" value="CHAPERONE ATP11"/>
    <property type="match status" value="1"/>
</dbReference>
<dbReference type="OrthoDB" id="16535at2759"/>
<protein>
    <submittedName>
        <fullName evidence="6">ATP synthase mitochondrial F1 complex assembly factor 1 isoform X2</fullName>
    </submittedName>
</protein>
<sequence length="249" mass="28516">MMRSLSSRVSKRILSSVMPCYGNASSFFMVSRQPYRSSTLRQIVYKSQRNAIPCDFLKWGSLGSIRTSKFASGFSPLKPKPLDSIIDMERAKNKSAEELADVWDDYHLGRGHIAASMKAKLYKLFEQRSATDILLFRCGGEVVTQPCLCKAPHILITGLEDYKARGTQASPYFTVSYYTEFSESKDLVLVRGDIVFTSKLTDSEAKWLLDTAQSFYLNDVRYKLVERFNRETREFEFKDVLQTLEMPIL</sequence>
<dbReference type="PANTHER" id="PTHR13126:SF0">
    <property type="entry name" value="ATP SYNTHASE MITOCHONDRIAL F1 COMPLEX ASSEMBLY FACTOR 1"/>
    <property type="match status" value="1"/>
</dbReference>
<reference evidence="5" key="1">
    <citation type="journal article" date="2014" name="Nat. Commun.">
        <title>The tobacco genome sequence and its comparison with those of tomato and potato.</title>
        <authorList>
            <person name="Sierro N."/>
            <person name="Battey J.N."/>
            <person name="Ouadi S."/>
            <person name="Bakaher N."/>
            <person name="Bovet L."/>
            <person name="Willig A."/>
            <person name="Goepfert S."/>
            <person name="Peitsch M.C."/>
            <person name="Ivanov N.V."/>
        </authorList>
    </citation>
    <scope>NUCLEOTIDE SEQUENCE [LARGE SCALE GENOMIC DNA]</scope>
</reference>
<evidence type="ECO:0000313" key="6">
    <source>
        <dbReference type="RefSeq" id="XP_016502793.1"/>
    </source>
</evidence>
<evidence type="ECO:0000256" key="3">
    <source>
        <dbReference type="ARBA" id="ARBA00022946"/>
    </source>
</evidence>
<accession>A0A1S4CNH8</accession>
<dbReference type="Proteomes" id="UP000790787">
    <property type="component" value="Chromosome 17"/>
</dbReference>
<evidence type="ECO:0000256" key="4">
    <source>
        <dbReference type="ARBA" id="ARBA00023128"/>
    </source>
</evidence>
<comment type="similarity">
    <text evidence="2">Belongs to the ATP11 family.</text>
</comment>
<dbReference type="InterPro" id="IPR010591">
    <property type="entry name" value="ATP11"/>
</dbReference>
<dbReference type="Pfam" id="PF06644">
    <property type="entry name" value="ATP11"/>
    <property type="match status" value="1"/>
</dbReference>
<dbReference type="GO" id="GO:0005739">
    <property type="term" value="C:mitochondrion"/>
    <property type="evidence" value="ECO:0007669"/>
    <property type="project" value="UniProtKB-SubCell"/>
</dbReference>
<evidence type="ECO:0000256" key="2">
    <source>
        <dbReference type="ARBA" id="ARBA00009116"/>
    </source>
</evidence>
<reference evidence="6" key="2">
    <citation type="submission" date="2025-08" db="UniProtKB">
        <authorList>
            <consortium name="RefSeq"/>
        </authorList>
    </citation>
    <scope>IDENTIFICATION</scope>
</reference>
<dbReference type="RefSeq" id="XP_016502793.1">
    <property type="nucleotide sequence ID" value="XM_016647307.1"/>
</dbReference>
<dbReference type="GeneID" id="107820942"/>
<name>A0A1S4CNH8_TOBAC</name>
<gene>
    <name evidence="6" type="primary">LOC107820942</name>
</gene>
<keyword evidence="5" id="KW-1185">Reference proteome</keyword>
<organism evidence="5 6">
    <name type="scientific">Nicotiana tabacum</name>
    <name type="common">Common tobacco</name>
    <dbReference type="NCBI Taxonomy" id="4097"/>
    <lineage>
        <taxon>Eukaryota</taxon>
        <taxon>Viridiplantae</taxon>
        <taxon>Streptophyta</taxon>
        <taxon>Embryophyta</taxon>
        <taxon>Tracheophyta</taxon>
        <taxon>Spermatophyta</taxon>
        <taxon>Magnoliopsida</taxon>
        <taxon>eudicotyledons</taxon>
        <taxon>Gunneridae</taxon>
        <taxon>Pentapetalae</taxon>
        <taxon>asterids</taxon>
        <taxon>lamiids</taxon>
        <taxon>Solanales</taxon>
        <taxon>Solanaceae</taxon>
        <taxon>Nicotianoideae</taxon>
        <taxon>Nicotianeae</taxon>
        <taxon>Nicotiana</taxon>
    </lineage>
</organism>
<proteinExistence type="inferred from homology"/>